<organism evidence="1 2">
    <name type="scientific">Alternaria alternata</name>
    <name type="common">Alternaria rot fungus</name>
    <name type="synonym">Torula alternata</name>
    <dbReference type="NCBI Taxonomy" id="5599"/>
    <lineage>
        <taxon>Eukaryota</taxon>
        <taxon>Fungi</taxon>
        <taxon>Dikarya</taxon>
        <taxon>Ascomycota</taxon>
        <taxon>Pezizomycotina</taxon>
        <taxon>Dothideomycetes</taxon>
        <taxon>Pleosporomycetidae</taxon>
        <taxon>Pleosporales</taxon>
        <taxon>Pleosporineae</taxon>
        <taxon>Pleosporaceae</taxon>
        <taxon>Alternaria</taxon>
        <taxon>Alternaria sect. Alternaria</taxon>
        <taxon>Alternaria alternata complex</taxon>
    </lineage>
</organism>
<reference evidence="2" key="1">
    <citation type="journal article" date="2019" name="bioRxiv">
        <title>Genomics, evolutionary history and diagnostics of the Alternaria alternata species group including apple and Asian pear pathotypes.</title>
        <authorList>
            <person name="Armitage A.D."/>
            <person name="Cockerton H.M."/>
            <person name="Sreenivasaprasad S."/>
            <person name="Woodhall J.W."/>
            <person name="Lane C.R."/>
            <person name="Harrison R.J."/>
            <person name="Clarkson J.P."/>
        </authorList>
    </citation>
    <scope>NUCLEOTIDE SEQUENCE [LARGE SCALE GENOMIC DNA]</scope>
    <source>
        <strain evidence="2">FERA 1177</strain>
    </source>
</reference>
<dbReference type="Proteomes" id="UP000291422">
    <property type="component" value="Unassembled WGS sequence"/>
</dbReference>
<comment type="caution">
    <text evidence="1">The sequence shown here is derived from an EMBL/GenBank/DDBJ whole genome shotgun (WGS) entry which is preliminary data.</text>
</comment>
<gene>
    <name evidence="1" type="ORF">AA0117_g12665</name>
</gene>
<evidence type="ECO:0000313" key="1">
    <source>
        <dbReference type="EMBL" id="RYN63913.1"/>
    </source>
</evidence>
<name>A0A4Q4MYT4_ALTAL</name>
<proteinExistence type="predicted"/>
<protein>
    <submittedName>
        <fullName evidence="1">Uncharacterized protein</fullName>
    </submittedName>
</protein>
<dbReference type="EMBL" id="PDXD01000080">
    <property type="protein sequence ID" value="RYN63913.1"/>
    <property type="molecule type" value="Genomic_DNA"/>
</dbReference>
<accession>A0A4Q4MYT4</accession>
<sequence>MLSPARNLQQSSMPSSAITADITSIVSTRKDLGKNKWNYWLEQ</sequence>
<dbReference type="AlphaFoldDB" id="A0A4Q4MYT4"/>
<evidence type="ECO:0000313" key="2">
    <source>
        <dbReference type="Proteomes" id="UP000291422"/>
    </source>
</evidence>